<dbReference type="SUPFAM" id="SSF53056">
    <property type="entry name" value="beta-carbonic anhydrase, cab"/>
    <property type="match status" value="1"/>
</dbReference>
<sequence>MQFETLEAQLQQRADWVVRRQRHIPNNPRLFVLACMDERLPVEEALGIGRGMRTFSACRRSGDPMMSSGPLCCPPSFSAPRKSLSSTIPNAA</sequence>
<organism evidence="1 2">
    <name type="scientific">Candidatus Hydrogenisulfobacillus filiaventi</name>
    <dbReference type="NCBI Taxonomy" id="2707344"/>
    <lineage>
        <taxon>Bacteria</taxon>
        <taxon>Bacillati</taxon>
        <taxon>Bacillota</taxon>
        <taxon>Clostridia</taxon>
        <taxon>Eubacteriales</taxon>
        <taxon>Clostridiales Family XVII. Incertae Sedis</taxon>
        <taxon>Candidatus Hydrogenisulfobacillus</taxon>
    </lineage>
</organism>
<proteinExistence type="predicted"/>
<keyword evidence="2" id="KW-1185">Reference proteome</keyword>
<dbReference type="GO" id="GO:0004089">
    <property type="term" value="F:carbonate dehydratase activity"/>
    <property type="evidence" value="ECO:0007669"/>
    <property type="project" value="InterPro"/>
</dbReference>
<dbReference type="Proteomes" id="UP000503399">
    <property type="component" value="Chromosome"/>
</dbReference>
<accession>A0A6F8ZC60</accession>
<gene>
    <name evidence="1" type="ORF">R50_0110</name>
</gene>
<evidence type="ECO:0000313" key="2">
    <source>
        <dbReference type="Proteomes" id="UP000503399"/>
    </source>
</evidence>
<dbReference type="KEGG" id="hfv:R50_0110"/>
<name>A0A6F8ZC60_9FIRM</name>
<evidence type="ECO:0000313" key="1">
    <source>
        <dbReference type="EMBL" id="CAB1127616.1"/>
    </source>
</evidence>
<protein>
    <recommendedName>
        <fullName evidence="3">Carbonic anhydrase</fullName>
    </recommendedName>
</protein>
<dbReference type="GO" id="GO:0008270">
    <property type="term" value="F:zinc ion binding"/>
    <property type="evidence" value="ECO:0007669"/>
    <property type="project" value="InterPro"/>
</dbReference>
<dbReference type="InterPro" id="IPR036874">
    <property type="entry name" value="Carbonic_anhydrase_sf"/>
</dbReference>
<dbReference type="AlphaFoldDB" id="A0A6F8ZC60"/>
<evidence type="ECO:0008006" key="3">
    <source>
        <dbReference type="Google" id="ProtNLM"/>
    </source>
</evidence>
<reference evidence="1 2" key="1">
    <citation type="submission" date="2020-02" db="EMBL/GenBank/DDBJ databases">
        <authorList>
            <person name="Hogendoorn C."/>
        </authorList>
    </citation>
    <scope>NUCLEOTIDE SEQUENCE [LARGE SCALE GENOMIC DNA]</scope>
    <source>
        <strain evidence="1">R501</strain>
    </source>
</reference>
<dbReference type="EMBL" id="LR778114">
    <property type="protein sequence ID" value="CAB1127616.1"/>
    <property type="molecule type" value="Genomic_DNA"/>
</dbReference>